<keyword evidence="3" id="KW-1185">Reference proteome</keyword>
<evidence type="ECO:0000259" key="1">
    <source>
        <dbReference type="Pfam" id="PF03781"/>
    </source>
</evidence>
<dbReference type="InterPro" id="IPR005532">
    <property type="entry name" value="SUMF_dom"/>
</dbReference>
<dbReference type="Proteomes" id="UP000077355">
    <property type="component" value="Unassembled WGS sequence"/>
</dbReference>
<accession>A0A168QLM4</accession>
<sequence>MLENMKACCSASRNQVEGNGTNVICRDNQPAQSFTRVKDLSGMLLIPGGTFLMGTEDKEGFPADGEGPVRNVSVSNFLLDETAVTNKQFATFIDETNYVTDAERFGWSYVFHSFISEETGKKVTQVASQTPWWWVVEGAYWRHPEGPDSHVNDRLLHPVVHMSWHDADAYCRWAGKRLPTEAEWEYAARGGLNQKRYPWGDELKPNGEHRCNIWQGKFPDKNHASDGYVGTAPVRSYIPNGYGLYNMSGNAWEWCKDWFTPNYHLSSEIVNPKGPIKGTERSMRGGSFLCHKSYCNRYRVAARSKNTPDSSSGNIGFRCAADTSNEFSQQ</sequence>
<dbReference type="AlphaFoldDB" id="A0A168QLM4"/>
<dbReference type="EMBL" id="LVJI01000002">
    <property type="protein sequence ID" value="OAB47929.1"/>
    <property type="molecule type" value="Genomic_DNA"/>
</dbReference>
<dbReference type="InterPro" id="IPR051043">
    <property type="entry name" value="Sulfatase_Mod_Factor_Kinase"/>
</dbReference>
<organism evidence="2 3">
    <name type="scientific">Paenibacillus antarcticus</name>
    <dbReference type="NCBI Taxonomy" id="253703"/>
    <lineage>
        <taxon>Bacteria</taxon>
        <taxon>Bacillati</taxon>
        <taxon>Bacillota</taxon>
        <taxon>Bacilli</taxon>
        <taxon>Bacillales</taxon>
        <taxon>Paenibacillaceae</taxon>
        <taxon>Paenibacillus</taxon>
    </lineage>
</organism>
<dbReference type="InterPro" id="IPR042095">
    <property type="entry name" value="SUMF_sf"/>
</dbReference>
<reference evidence="2 3" key="1">
    <citation type="submission" date="2016-03" db="EMBL/GenBank/DDBJ databases">
        <title>Draft genome sequence of Paenibacillus antarcticus CECT 5836.</title>
        <authorList>
            <person name="Shin S.-K."/>
            <person name="Yi H."/>
        </authorList>
    </citation>
    <scope>NUCLEOTIDE SEQUENCE [LARGE SCALE GENOMIC DNA]</scope>
    <source>
        <strain evidence="2 3">CECT 5836</strain>
    </source>
</reference>
<dbReference type="SUPFAM" id="SSF56436">
    <property type="entry name" value="C-type lectin-like"/>
    <property type="match status" value="1"/>
</dbReference>
<dbReference type="InterPro" id="IPR016187">
    <property type="entry name" value="CTDL_fold"/>
</dbReference>
<proteinExistence type="predicted"/>
<evidence type="ECO:0000313" key="2">
    <source>
        <dbReference type="EMBL" id="OAB47929.1"/>
    </source>
</evidence>
<dbReference type="RefSeq" id="WP_068646553.1">
    <property type="nucleotide sequence ID" value="NZ_CP043611.1"/>
</dbReference>
<dbReference type="Gene3D" id="3.90.1580.10">
    <property type="entry name" value="paralog of FGE (formylglycine-generating enzyme)"/>
    <property type="match status" value="1"/>
</dbReference>
<dbReference type="GO" id="GO:0120147">
    <property type="term" value="F:formylglycine-generating oxidase activity"/>
    <property type="evidence" value="ECO:0007669"/>
    <property type="project" value="TreeGrafter"/>
</dbReference>
<evidence type="ECO:0000313" key="3">
    <source>
        <dbReference type="Proteomes" id="UP000077355"/>
    </source>
</evidence>
<gene>
    <name evidence="2" type="ORF">PBAT_03385</name>
</gene>
<dbReference type="PANTHER" id="PTHR23150">
    <property type="entry name" value="SULFATASE MODIFYING FACTOR 1, 2"/>
    <property type="match status" value="1"/>
</dbReference>
<feature type="domain" description="Sulfatase-modifying factor enzyme-like" evidence="1">
    <location>
        <begin position="41"/>
        <end position="320"/>
    </location>
</feature>
<dbReference type="PANTHER" id="PTHR23150:SF19">
    <property type="entry name" value="FORMYLGLYCINE-GENERATING ENZYME"/>
    <property type="match status" value="1"/>
</dbReference>
<comment type="caution">
    <text evidence="2">The sequence shown here is derived from an EMBL/GenBank/DDBJ whole genome shotgun (WGS) entry which is preliminary data.</text>
</comment>
<dbReference type="Pfam" id="PF03781">
    <property type="entry name" value="FGE-sulfatase"/>
    <property type="match status" value="1"/>
</dbReference>
<name>A0A168QLM4_9BACL</name>
<protein>
    <submittedName>
        <fullName evidence="2">Serine/threonine protein phosphatase</fullName>
    </submittedName>
</protein>
<dbReference type="OrthoDB" id="9768004at2"/>